<evidence type="ECO:0000256" key="6">
    <source>
        <dbReference type="ARBA" id="ARBA00048679"/>
    </source>
</evidence>
<dbReference type="Pfam" id="PF13947">
    <property type="entry name" value="GUB_WAK_bind"/>
    <property type="match status" value="2"/>
</dbReference>
<dbReference type="GO" id="GO:0004674">
    <property type="term" value="F:protein serine/threonine kinase activity"/>
    <property type="evidence" value="ECO:0007669"/>
    <property type="project" value="UniProtKB-EC"/>
</dbReference>
<evidence type="ECO:0000256" key="7">
    <source>
        <dbReference type="SAM" id="MobiDB-lite"/>
    </source>
</evidence>
<dbReference type="AlphaFoldDB" id="A0A9Q1KM75"/>
<gene>
    <name evidence="11" type="ORF">Cgig2_010669</name>
</gene>
<feature type="region of interest" description="Disordered" evidence="7">
    <location>
        <begin position="388"/>
        <end position="411"/>
    </location>
</feature>
<dbReference type="GO" id="GO:0030247">
    <property type="term" value="F:polysaccharide binding"/>
    <property type="evidence" value="ECO:0007669"/>
    <property type="project" value="InterPro"/>
</dbReference>
<dbReference type="PANTHER" id="PTHR33138">
    <property type="entry name" value="OS01G0690200 PROTEIN"/>
    <property type="match status" value="1"/>
</dbReference>
<feature type="domain" description="Wall-associated receptor kinase C-terminal" evidence="10">
    <location>
        <begin position="156"/>
        <end position="216"/>
    </location>
</feature>
<reference evidence="11" key="1">
    <citation type="submission" date="2022-04" db="EMBL/GenBank/DDBJ databases">
        <title>Carnegiea gigantea Genome sequencing and assembly v2.</title>
        <authorList>
            <person name="Copetti D."/>
            <person name="Sanderson M.J."/>
            <person name="Burquez A."/>
            <person name="Wojciechowski M.F."/>
        </authorList>
    </citation>
    <scope>NUCLEOTIDE SEQUENCE</scope>
    <source>
        <strain evidence="11">SGP5-SGP5p</strain>
        <tissue evidence="11">Aerial part</tissue>
    </source>
</reference>
<evidence type="ECO:0000313" key="12">
    <source>
        <dbReference type="Proteomes" id="UP001153076"/>
    </source>
</evidence>
<evidence type="ECO:0000256" key="5">
    <source>
        <dbReference type="ARBA" id="ARBA00047899"/>
    </source>
</evidence>
<feature type="compositionally biased region" description="Low complexity" evidence="7">
    <location>
        <begin position="394"/>
        <end position="405"/>
    </location>
</feature>
<keyword evidence="3 8" id="KW-0732">Signal</keyword>
<dbReference type="InterPro" id="IPR025287">
    <property type="entry name" value="WAK_GUB"/>
</dbReference>
<dbReference type="GO" id="GO:0016020">
    <property type="term" value="C:membrane"/>
    <property type="evidence" value="ECO:0007669"/>
    <property type="project" value="UniProtKB-SubCell"/>
</dbReference>
<protein>
    <recommendedName>
        <fullName evidence="2">non-specific serine/threonine protein kinase</fullName>
        <ecNumber evidence="2">2.7.11.1</ecNumber>
    </recommendedName>
</protein>
<dbReference type="InterPro" id="IPR032872">
    <property type="entry name" value="WAK_assoc_C"/>
</dbReference>
<evidence type="ECO:0000259" key="10">
    <source>
        <dbReference type="Pfam" id="PF14380"/>
    </source>
</evidence>
<evidence type="ECO:0000256" key="1">
    <source>
        <dbReference type="ARBA" id="ARBA00004167"/>
    </source>
</evidence>
<organism evidence="11 12">
    <name type="scientific">Carnegiea gigantea</name>
    <dbReference type="NCBI Taxonomy" id="171969"/>
    <lineage>
        <taxon>Eukaryota</taxon>
        <taxon>Viridiplantae</taxon>
        <taxon>Streptophyta</taxon>
        <taxon>Embryophyta</taxon>
        <taxon>Tracheophyta</taxon>
        <taxon>Spermatophyta</taxon>
        <taxon>Magnoliopsida</taxon>
        <taxon>eudicotyledons</taxon>
        <taxon>Gunneridae</taxon>
        <taxon>Pentapetalae</taxon>
        <taxon>Caryophyllales</taxon>
        <taxon>Cactineae</taxon>
        <taxon>Cactaceae</taxon>
        <taxon>Cactoideae</taxon>
        <taxon>Echinocereeae</taxon>
        <taxon>Carnegiea</taxon>
    </lineage>
</organism>
<evidence type="ECO:0000256" key="2">
    <source>
        <dbReference type="ARBA" id="ARBA00012513"/>
    </source>
</evidence>
<proteinExistence type="predicted"/>
<keyword evidence="4" id="KW-0325">Glycoprotein</keyword>
<sequence>MKLTTFQVLSCFFIFTNCTSEGDTAEYKACSADYSCGAIQNVRYPFWGGNRPQFCGCQEFLLSCPSRSDEYPNIDIGMPKWPHVLEINTSAQKIVIALHRFLCPDPTCYTEPHPTQKTTFEFSSNYHPKTFACSYLSGTNGSAFYFLKRSGFTVREGMSCMDISTIPVLETLEDLNNGNSTLLGVLRKGFKLGYALNSAACSACQSSGGQCGSSDVHHWSLYATALLDLSHHCVPKGHQQSFCGYPGYQVTCGTNNYMIINHSNDTYAISEISYFNQTLVVINTILLQTTFNCSPAFHNFTLDDLRFQFASNHSVVFFLQNCCTEAQRSLAQYPQFSCGPGSNKSIVIGSEKDDCSGFMVHTNISVKPAINEQGLEMLEGSLEILQMPPKPDLSSPSRSVFYSSSTPQLTT</sequence>
<keyword evidence="12" id="KW-1185">Reference proteome</keyword>
<dbReference type="Proteomes" id="UP001153076">
    <property type="component" value="Unassembled WGS sequence"/>
</dbReference>
<dbReference type="OrthoDB" id="4062651at2759"/>
<comment type="subcellular location">
    <subcellularLocation>
        <location evidence="1">Membrane</location>
        <topology evidence="1">Single-pass membrane protein</topology>
    </subcellularLocation>
</comment>
<evidence type="ECO:0000256" key="3">
    <source>
        <dbReference type="ARBA" id="ARBA00022729"/>
    </source>
</evidence>
<accession>A0A9Q1KM75</accession>
<evidence type="ECO:0000259" key="9">
    <source>
        <dbReference type="Pfam" id="PF13947"/>
    </source>
</evidence>
<dbReference type="EC" id="2.7.11.1" evidence="2"/>
<feature type="signal peptide" evidence="8">
    <location>
        <begin position="1"/>
        <end position="20"/>
    </location>
</feature>
<comment type="catalytic activity">
    <reaction evidence="6">
        <text>L-seryl-[protein] + ATP = O-phospho-L-seryl-[protein] + ADP + H(+)</text>
        <dbReference type="Rhea" id="RHEA:17989"/>
        <dbReference type="Rhea" id="RHEA-COMP:9863"/>
        <dbReference type="Rhea" id="RHEA-COMP:11604"/>
        <dbReference type="ChEBI" id="CHEBI:15378"/>
        <dbReference type="ChEBI" id="CHEBI:29999"/>
        <dbReference type="ChEBI" id="CHEBI:30616"/>
        <dbReference type="ChEBI" id="CHEBI:83421"/>
        <dbReference type="ChEBI" id="CHEBI:456216"/>
        <dbReference type="EC" id="2.7.11.1"/>
    </reaction>
</comment>
<feature type="domain" description="Wall-associated receptor kinase galacturonan-binding" evidence="9">
    <location>
        <begin position="30"/>
        <end position="97"/>
    </location>
</feature>
<evidence type="ECO:0000256" key="8">
    <source>
        <dbReference type="SAM" id="SignalP"/>
    </source>
</evidence>
<dbReference type="PANTHER" id="PTHR33138:SF54">
    <property type="entry name" value="OS01G0690900 PROTEIN"/>
    <property type="match status" value="1"/>
</dbReference>
<evidence type="ECO:0000256" key="4">
    <source>
        <dbReference type="ARBA" id="ARBA00023180"/>
    </source>
</evidence>
<feature type="chain" id="PRO_5040250515" description="non-specific serine/threonine protein kinase" evidence="8">
    <location>
        <begin position="21"/>
        <end position="411"/>
    </location>
</feature>
<feature type="domain" description="Wall-associated receptor kinase galacturonan-binding" evidence="9">
    <location>
        <begin position="240"/>
        <end position="282"/>
    </location>
</feature>
<dbReference type="Pfam" id="PF14380">
    <property type="entry name" value="WAK_assoc"/>
    <property type="match status" value="1"/>
</dbReference>
<name>A0A9Q1KM75_9CARY</name>
<comment type="catalytic activity">
    <reaction evidence="5">
        <text>L-threonyl-[protein] + ATP = O-phospho-L-threonyl-[protein] + ADP + H(+)</text>
        <dbReference type="Rhea" id="RHEA:46608"/>
        <dbReference type="Rhea" id="RHEA-COMP:11060"/>
        <dbReference type="Rhea" id="RHEA-COMP:11605"/>
        <dbReference type="ChEBI" id="CHEBI:15378"/>
        <dbReference type="ChEBI" id="CHEBI:30013"/>
        <dbReference type="ChEBI" id="CHEBI:30616"/>
        <dbReference type="ChEBI" id="CHEBI:61977"/>
        <dbReference type="ChEBI" id="CHEBI:456216"/>
        <dbReference type="EC" id="2.7.11.1"/>
    </reaction>
</comment>
<comment type="caution">
    <text evidence="11">The sequence shown here is derived from an EMBL/GenBank/DDBJ whole genome shotgun (WGS) entry which is preliminary data.</text>
</comment>
<evidence type="ECO:0000313" key="11">
    <source>
        <dbReference type="EMBL" id="KAJ8445311.1"/>
    </source>
</evidence>
<dbReference type="EMBL" id="JAKOGI010000078">
    <property type="protein sequence ID" value="KAJ8445311.1"/>
    <property type="molecule type" value="Genomic_DNA"/>
</dbReference>